<dbReference type="InterPro" id="IPR029063">
    <property type="entry name" value="SAM-dependent_MTases_sf"/>
</dbReference>
<dbReference type="CDD" id="cd02440">
    <property type="entry name" value="AdoMet_MTases"/>
    <property type="match status" value="1"/>
</dbReference>
<organism evidence="1 2">
    <name type="scientific">Orbilia ellipsospora</name>
    <dbReference type="NCBI Taxonomy" id="2528407"/>
    <lineage>
        <taxon>Eukaryota</taxon>
        <taxon>Fungi</taxon>
        <taxon>Dikarya</taxon>
        <taxon>Ascomycota</taxon>
        <taxon>Pezizomycotina</taxon>
        <taxon>Orbiliomycetes</taxon>
        <taxon>Orbiliales</taxon>
        <taxon>Orbiliaceae</taxon>
        <taxon>Orbilia</taxon>
    </lineage>
</organism>
<dbReference type="Gene3D" id="3.40.50.150">
    <property type="entry name" value="Vaccinia Virus protein VP39"/>
    <property type="match status" value="1"/>
</dbReference>
<reference evidence="1 2" key="1">
    <citation type="submission" date="2019-10" db="EMBL/GenBank/DDBJ databases">
        <authorList>
            <person name="Palmer J.M."/>
        </authorList>
    </citation>
    <scope>NUCLEOTIDE SEQUENCE [LARGE SCALE GENOMIC DNA]</scope>
    <source>
        <strain evidence="1 2">TWF694</strain>
    </source>
</reference>
<protein>
    <recommendedName>
        <fullName evidence="3">Methyltransferase domain-containing protein</fullName>
    </recommendedName>
</protein>
<dbReference type="AlphaFoldDB" id="A0AAV9XBB7"/>
<dbReference type="Proteomes" id="UP001365542">
    <property type="component" value="Unassembled WGS sequence"/>
</dbReference>
<evidence type="ECO:0008006" key="3">
    <source>
        <dbReference type="Google" id="ProtNLM"/>
    </source>
</evidence>
<comment type="caution">
    <text evidence="1">The sequence shown here is derived from an EMBL/GenBank/DDBJ whole genome shotgun (WGS) entry which is preliminary data.</text>
</comment>
<keyword evidence="2" id="KW-1185">Reference proteome</keyword>
<sequence>MSPMVAQEVTETSENQKLYLLSQDKEKETARLAIFHNLTKELFASEILDSDALEAIAAKAKAENRPLRIADLGTGTACWPLEVVQILAAKNIDAQVHGYDITDEKYPSNRPKNVSLRIWDINEPPTEDMIGQYDYVQVRLFVAVLAAVKIPLALGHIKSLLRSKGYLEWTDISLARGQVSTQNLQKALEYTVLVLDAMGKDNDLVNNFDSYMEKAGFNIVKSSFQYMHKSNMEERQAMTSFLLPACLDVLRNAMTLEELREKDPLKNREEVGKIIIAAEEDLRNRPRMTMPVRRILVQKE</sequence>
<gene>
    <name evidence="1" type="ORF">TWF694_009601</name>
</gene>
<accession>A0AAV9XBB7</accession>
<name>A0AAV9XBB7_9PEZI</name>
<dbReference type="EMBL" id="JAVHJO010000006">
    <property type="protein sequence ID" value="KAK6539375.1"/>
    <property type="molecule type" value="Genomic_DNA"/>
</dbReference>
<evidence type="ECO:0000313" key="1">
    <source>
        <dbReference type="EMBL" id="KAK6539375.1"/>
    </source>
</evidence>
<proteinExistence type="predicted"/>
<evidence type="ECO:0000313" key="2">
    <source>
        <dbReference type="Proteomes" id="UP001365542"/>
    </source>
</evidence>
<dbReference type="SUPFAM" id="SSF53335">
    <property type="entry name" value="S-adenosyl-L-methionine-dependent methyltransferases"/>
    <property type="match status" value="1"/>
</dbReference>